<dbReference type="NCBIfam" id="TIGR00756">
    <property type="entry name" value="PPR"/>
    <property type="match status" value="6"/>
</dbReference>
<dbReference type="GO" id="GO:0008270">
    <property type="term" value="F:zinc ion binding"/>
    <property type="evidence" value="ECO:0007669"/>
    <property type="project" value="InterPro"/>
</dbReference>
<feature type="domain" description="DYW" evidence="4">
    <location>
        <begin position="550"/>
        <end position="642"/>
    </location>
</feature>
<accession>A0AAD3TDW6</accession>
<dbReference type="Pfam" id="PF20431">
    <property type="entry name" value="E_motif"/>
    <property type="match status" value="1"/>
</dbReference>
<feature type="repeat" description="PPR" evidence="3">
    <location>
        <begin position="334"/>
        <end position="368"/>
    </location>
</feature>
<dbReference type="InterPro" id="IPR032867">
    <property type="entry name" value="DYW_dom"/>
</dbReference>
<dbReference type="GO" id="GO:0003723">
    <property type="term" value="F:RNA binding"/>
    <property type="evidence" value="ECO:0007669"/>
    <property type="project" value="InterPro"/>
</dbReference>
<dbReference type="PANTHER" id="PTHR47926">
    <property type="entry name" value="PENTATRICOPEPTIDE REPEAT-CONTAINING PROTEIN"/>
    <property type="match status" value="1"/>
</dbReference>
<proteinExistence type="inferred from homology"/>
<organism evidence="5 6">
    <name type="scientific">Nepenthes gracilis</name>
    <name type="common">Slender pitcher plant</name>
    <dbReference type="NCBI Taxonomy" id="150966"/>
    <lineage>
        <taxon>Eukaryota</taxon>
        <taxon>Viridiplantae</taxon>
        <taxon>Streptophyta</taxon>
        <taxon>Embryophyta</taxon>
        <taxon>Tracheophyta</taxon>
        <taxon>Spermatophyta</taxon>
        <taxon>Magnoliopsida</taxon>
        <taxon>eudicotyledons</taxon>
        <taxon>Gunneridae</taxon>
        <taxon>Pentapetalae</taxon>
        <taxon>Caryophyllales</taxon>
        <taxon>Nepenthaceae</taxon>
        <taxon>Nepenthes</taxon>
    </lineage>
</organism>
<evidence type="ECO:0000313" key="6">
    <source>
        <dbReference type="Proteomes" id="UP001279734"/>
    </source>
</evidence>
<evidence type="ECO:0000256" key="1">
    <source>
        <dbReference type="ARBA" id="ARBA00006643"/>
    </source>
</evidence>
<dbReference type="EMBL" id="BSYO01000033">
    <property type="protein sequence ID" value="GMH27446.1"/>
    <property type="molecule type" value="Genomic_DNA"/>
</dbReference>
<dbReference type="AlphaFoldDB" id="A0AAD3TDW6"/>
<evidence type="ECO:0000259" key="4">
    <source>
        <dbReference type="Pfam" id="PF14432"/>
    </source>
</evidence>
<feature type="repeat" description="PPR" evidence="3">
    <location>
        <begin position="69"/>
        <end position="103"/>
    </location>
</feature>
<gene>
    <name evidence="5" type="ORF">Nepgr_029289</name>
</gene>
<feature type="repeat" description="PPR" evidence="3">
    <location>
        <begin position="232"/>
        <end position="266"/>
    </location>
</feature>
<dbReference type="FunFam" id="1.25.40.10:FF:000934">
    <property type="entry name" value="Pentatricopeptide repeat-containing protein"/>
    <property type="match status" value="1"/>
</dbReference>
<dbReference type="InterPro" id="IPR046960">
    <property type="entry name" value="PPR_At4g14850-like_plant"/>
</dbReference>
<comment type="similarity">
    <text evidence="1">Belongs to the PPR family. PCMP-H subfamily.</text>
</comment>
<reference evidence="5" key="1">
    <citation type="submission" date="2023-05" db="EMBL/GenBank/DDBJ databases">
        <title>Nepenthes gracilis genome sequencing.</title>
        <authorList>
            <person name="Fukushima K."/>
        </authorList>
    </citation>
    <scope>NUCLEOTIDE SEQUENCE</scope>
    <source>
        <strain evidence="5">SING2019-196</strain>
    </source>
</reference>
<dbReference type="GO" id="GO:0009451">
    <property type="term" value="P:RNA modification"/>
    <property type="evidence" value="ECO:0007669"/>
    <property type="project" value="InterPro"/>
</dbReference>
<protein>
    <recommendedName>
        <fullName evidence="4">DYW domain-containing protein</fullName>
    </recommendedName>
</protein>
<dbReference type="InterPro" id="IPR011990">
    <property type="entry name" value="TPR-like_helical_dom_sf"/>
</dbReference>
<sequence length="642" mass="72463">MHCKERLCISLLQKCRNLKQIEQIQAFVWKNGFKADPVVAGKLILKCAVLIPDSLHHARHLLLHASNPDVFMYNTLSRGLSESETPEDSLITLIEMRRRSLTPDSYSFAFALKVAADLMYLKAGIQLHCQALVYGLNTHLFVGTTLTGMYGECGYLEYARRAFEEMSEPNIVAWNAMLTACFRCDDIKKVEFVFDEMPFRNLTSWNVMLAGYVKAGEVELARKLFMELPMKDGVSWNTMIVGLAQNGHLDEAFGLFRELRRTGMKVNEVSLTGVLSACAQAGALEFGKILHGLVEKAGVGWIVSINNALLDTYARCGNVDMARLVFQRMPDKKNIVTWTSLIAGLAVHGYGEEAIQYFHEMEEYGVMPDGVLFISVLYACSHAGLIKEGCKYFNKMNKVYGIEPTIEHYGCMVDLYGRAGLLQKAYKFINEMPILPNVVIWRTLLGACSFHGNVKLAEQMKQKLSELDPQDSGDYILLSNVYAAAAKWEDVGALRKLMSSHCVKKTPGWSVIEVHRTTFTFVAGGELDEITGQAHEKIREVISRLRIESGYVPETKTVLHDIEEEEKENAVSWHSEKLAVAYGLLRTCKGKTIRIVKNLRICSDCHNVMKLISRVYEVDIVVRDRSRFHYFKDGTCTCKGYW</sequence>
<dbReference type="Proteomes" id="UP001279734">
    <property type="component" value="Unassembled WGS sequence"/>
</dbReference>
<dbReference type="FunFam" id="1.25.40.10:FF:001093">
    <property type="entry name" value="Pentatricopeptide repeat-containing protein At2g34400"/>
    <property type="match status" value="1"/>
</dbReference>
<dbReference type="Pfam" id="PF13041">
    <property type="entry name" value="PPR_2"/>
    <property type="match status" value="1"/>
</dbReference>
<feature type="repeat" description="PPR" evidence="3">
    <location>
        <begin position="170"/>
        <end position="204"/>
    </location>
</feature>
<dbReference type="Pfam" id="PF14432">
    <property type="entry name" value="DYW_deaminase"/>
    <property type="match status" value="1"/>
</dbReference>
<name>A0AAD3TDW6_NEPGR</name>
<dbReference type="PANTHER" id="PTHR47926:SF411">
    <property type="entry name" value="PENTATRICOPEPTIDE REPEAT-CONTAINING PROTEIN"/>
    <property type="match status" value="1"/>
</dbReference>
<dbReference type="Gene3D" id="1.25.40.10">
    <property type="entry name" value="Tetratricopeptide repeat domain"/>
    <property type="match status" value="3"/>
</dbReference>
<dbReference type="InterPro" id="IPR046848">
    <property type="entry name" value="E_motif"/>
</dbReference>
<keyword evidence="6" id="KW-1185">Reference proteome</keyword>
<dbReference type="PROSITE" id="PS51375">
    <property type="entry name" value="PPR"/>
    <property type="match status" value="4"/>
</dbReference>
<dbReference type="InterPro" id="IPR002885">
    <property type="entry name" value="PPR_rpt"/>
</dbReference>
<dbReference type="Pfam" id="PF01535">
    <property type="entry name" value="PPR"/>
    <property type="match status" value="6"/>
</dbReference>
<evidence type="ECO:0000256" key="2">
    <source>
        <dbReference type="ARBA" id="ARBA00022737"/>
    </source>
</evidence>
<evidence type="ECO:0000313" key="5">
    <source>
        <dbReference type="EMBL" id="GMH27446.1"/>
    </source>
</evidence>
<comment type="caution">
    <text evidence="5">The sequence shown here is derived from an EMBL/GenBank/DDBJ whole genome shotgun (WGS) entry which is preliminary data.</text>
</comment>
<evidence type="ECO:0000256" key="3">
    <source>
        <dbReference type="PROSITE-ProRule" id="PRU00708"/>
    </source>
</evidence>
<keyword evidence="2" id="KW-0677">Repeat</keyword>